<feature type="non-terminal residue" evidence="1">
    <location>
        <position position="1"/>
    </location>
</feature>
<dbReference type="Proteomes" id="UP001209730">
    <property type="component" value="Unassembled WGS sequence"/>
</dbReference>
<evidence type="ECO:0000313" key="2">
    <source>
        <dbReference type="Proteomes" id="UP001209730"/>
    </source>
</evidence>
<reference evidence="1" key="1">
    <citation type="submission" date="2022-11" db="EMBL/GenBank/DDBJ databases">
        <title>Chitin-degrading and fungicidal potential of chitinolytic bacterial strains from marine environment of the Pacific Ocean regions.</title>
        <authorList>
            <person name="Pentekhina I."/>
            <person name="Nedashkovskaya O."/>
            <person name="Seitkalieva A."/>
            <person name="Podvolotskaya A."/>
            <person name="Tekutyeva L."/>
            <person name="Balabanova L."/>
        </authorList>
    </citation>
    <scope>NUCLEOTIDE SEQUENCE</scope>
    <source>
        <strain evidence="1">KMM 6838</strain>
    </source>
</reference>
<evidence type="ECO:0000313" key="1">
    <source>
        <dbReference type="EMBL" id="MCX2803439.1"/>
    </source>
</evidence>
<dbReference type="RefSeq" id="WP_266066817.1">
    <property type="nucleotide sequence ID" value="NZ_JAPHQB010000117.1"/>
</dbReference>
<gene>
    <name evidence="1" type="ORF">OQJ68_16850</name>
</gene>
<organism evidence="1 2">
    <name type="scientific">Microbulbifer thermotolerans</name>
    <dbReference type="NCBI Taxonomy" id="252514"/>
    <lineage>
        <taxon>Bacteria</taxon>
        <taxon>Pseudomonadati</taxon>
        <taxon>Pseudomonadota</taxon>
        <taxon>Gammaproteobacteria</taxon>
        <taxon>Cellvibrionales</taxon>
        <taxon>Microbulbiferaceae</taxon>
        <taxon>Microbulbifer</taxon>
    </lineage>
</organism>
<name>A0AB35I0V7_MICTH</name>
<proteinExistence type="predicted"/>
<evidence type="ECO:0008006" key="3">
    <source>
        <dbReference type="Google" id="ProtNLM"/>
    </source>
</evidence>
<accession>A0AB35I0V7</accession>
<comment type="caution">
    <text evidence="1">The sequence shown here is derived from an EMBL/GenBank/DDBJ whole genome shotgun (WGS) entry which is preliminary data.</text>
</comment>
<sequence length="80" mass="9811">RKKFYEHYEMKELFRPSLENYDHSEFNRYKESEKIMNDKRVKRYDRKPVKERLDIIEEVTGERVGVHLYNEGVQNSVSAK</sequence>
<protein>
    <recommendedName>
        <fullName evidence="3">Transposase</fullName>
    </recommendedName>
</protein>
<dbReference type="EMBL" id="JAPHQB010000117">
    <property type="protein sequence ID" value="MCX2803439.1"/>
    <property type="molecule type" value="Genomic_DNA"/>
</dbReference>
<dbReference type="AlphaFoldDB" id="A0AB35I0V7"/>